<dbReference type="Pfam" id="PF10123">
    <property type="entry name" value="Mu-like_Pro"/>
    <property type="match status" value="1"/>
</dbReference>
<gene>
    <name evidence="1" type="ORF">A8L45_08170</name>
</gene>
<keyword evidence="2" id="KW-1185">Reference proteome</keyword>
<protein>
    <submittedName>
        <fullName evidence="1">Uncharacterized protein</fullName>
    </submittedName>
</protein>
<reference evidence="1 2" key="1">
    <citation type="submission" date="2016-05" db="EMBL/GenBank/DDBJ databases">
        <title>Genomic Taxonomy of the Vibrionaceae.</title>
        <authorList>
            <person name="Gomez-Gil B."/>
            <person name="Enciso-Ibarra J."/>
        </authorList>
    </citation>
    <scope>NUCLEOTIDE SEQUENCE [LARGE SCALE GENOMIC DNA]</scope>
    <source>
        <strain evidence="1 2">CAIM 1920</strain>
    </source>
</reference>
<accession>A0A1C3ELA7</accession>
<sequence length="328" mass="35721">MNTETFALNTDLTAIAEPATDGAPQWAEFIPAGADITGRDGRAWVNDNPDAIVSAFAHNGADLPIDIEHATEIKGKAGEPAPAVGWIKALQAREGGSIWGLIEWTKEGEQLVSNRAYRYLSPVFTFDTQSKRILKLYSAGLTNQPNLHLTALNRRNTTDREDTMPLPLAICSALGLPPEATDAQAVSAIERLVNDKATAMNQASNPSLEKFVPREDHDAALNRAQSAEDKLKASEEFALNQQIEQALNKALKAGAITPATVDYHRICCQMEGGLERFETYVENSPKIGEDSGLDDKAINRDTLSEEERTACRLLGIEETDFTAAKETD</sequence>
<dbReference type="Proteomes" id="UP000094936">
    <property type="component" value="Unassembled WGS sequence"/>
</dbReference>
<comment type="caution">
    <text evidence="1">The sequence shown here is derived from an EMBL/GenBank/DDBJ whole genome shotgun (WGS) entry which is preliminary data.</text>
</comment>
<dbReference type="PIRSF" id="PIRSF016624">
    <property type="entry name" value="Mu_prophg_I"/>
    <property type="match status" value="1"/>
</dbReference>
<dbReference type="EMBL" id="LYBM01000011">
    <property type="protein sequence ID" value="ODA34012.1"/>
    <property type="molecule type" value="Genomic_DNA"/>
</dbReference>
<dbReference type="AlphaFoldDB" id="A0A1C3ELA7"/>
<dbReference type="STRING" id="1080227.A8L45_08170"/>
<name>A0A1C3ELA7_9GAMM</name>
<proteinExistence type="predicted"/>
<dbReference type="OrthoDB" id="2043985at2"/>
<organism evidence="1 2">
    <name type="scientific">Veronia pacifica</name>
    <dbReference type="NCBI Taxonomy" id="1080227"/>
    <lineage>
        <taxon>Bacteria</taxon>
        <taxon>Pseudomonadati</taxon>
        <taxon>Pseudomonadota</taxon>
        <taxon>Gammaproteobacteria</taxon>
        <taxon>Vibrionales</taxon>
        <taxon>Vibrionaceae</taxon>
        <taxon>Veronia</taxon>
    </lineage>
</organism>
<dbReference type="RefSeq" id="WP_068901067.1">
    <property type="nucleotide sequence ID" value="NZ_JBHUIF010000013.1"/>
</dbReference>
<dbReference type="InterPro" id="IPR012106">
    <property type="entry name" value="Phage_Mu_Gp1"/>
</dbReference>
<evidence type="ECO:0000313" key="2">
    <source>
        <dbReference type="Proteomes" id="UP000094936"/>
    </source>
</evidence>
<evidence type="ECO:0000313" key="1">
    <source>
        <dbReference type="EMBL" id="ODA34012.1"/>
    </source>
</evidence>